<dbReference type="InterPro" id="IPR001789">
    <property type="entry name" value="Sig_transdc_resp-reg_receiver"/>
</dbReference>
<evidence type="ECO:0000313" key="8">
    <source>
        <dbReference type="Proteomes" id="UP000664277"/>
    </source>
</evidence>
<evidence type="ECO:0000313" key="7">
    <source>
        <dbReference type="EMBL" id="MBN8659627.1"/>
    </source>
</evidence>
<protein>
    <submittedName>
        <fullName evidence="7">Response regulator</fullName>
    </submittedName>
</protein>
<evidence type="ECO:0000256" key="1">
    <source>
        <dbReference type="ARBA" id="ARBA00022553"/>
    </source>
</evidence>
<dbReference type="GO" id="GO:0005524">
    <property type="term" value="F:ATP binding"/>
    <property type="evidence" value="ECO:0007669"/>
    <property type="project" value="UniProtKB-KW"/>
</dbReference>
<dbReference type="CDD" id="cd17546">
    <property type="entry name" value="REC_hyHK_CKI1_RcsC-like"/>
    <property type="match status" value="1"/>
</dbReference>
<reference evidence="7" key="1">
    <citation type="submission" date="2021-02" db="EMBL/GenBank/DDBJ databases">
        <title>Genome-Resolved Metagenomics of a Microbial Community Performing Photosynthetic Biological Nutrient Removal.</title>
        <authorList>
            <person name="Mcdaniel E.A."/>
        </authorList>
    </citation>
    <scope>NUCLEOTIDE SEQUENCE</scope>
    <source>
        <strain evidence="7">UWPOB_OBS1</strain>
    </source>
</reference>
<accession>A0A8J7PKQ3</accession>
<keyword evidence="1 3" id="KW-0597">Phosphoprotein</keyword>
<gene>
    <name evidence="7" type="ORF">J0M35_04645</name>
</gene>
<dbReference type="SMART" id="SM00448">
    <property type="entry name" value="REC"/>
    <property type="match status" value="1"/>
</dbReference>
<dbReference type="SUPFAM" id="SSF52172">
    <property type="entry name" value="CheY-like"/>
    <property type="match status" value="1"/>
</dbReference>
<comment type="caution">
    <text evidence="7">The sequence shown here is derived from an EMBL/GenBank/DDBJ whole genome shotgun (WGS) entry which is preliminary data.</text>
</comment>
<dbReference type="PROSITE" id="PS50894">
    <property type="entry name" value="HPT"/>
    <property type="match status" value="1"/>
</dbReference>
<dbReference type="GO" id="GO:0005886">
    <property type="term" value="C:plasma membrane"/>
    <property type="evidence" value="ECO:0007669"/>
    <property type="project" value="UniProtKB-SubCell"/>
</dbReference>
<dbReference type="GO" id="GO:0000160">
    <property type="term" value="P:phosphorelay signal transduction system"/>
    <property type="evidence" value="ECO:0007669"/>
    <property type="project" value="InterPro"/>
</dbReference>
<feature type="domain" description="HPt" evidence="6">
    <location>
        <begin position="439"/>
        <end position="531"/>
    </location>
</feature>
<dbReference type="InterPro" id="IPR008207">
    <property type="entry name" value="Sig_transdc_His_kin_Hpt_dom"/>
</dbReference>
<dbReference type="InterPro" id="IPR036641">
    <property type="entry name" value="HPT_dom_sf"/>
</dbReference>
<dbReference type="SUPFAM" id="SSF47226">
    <property type="entry name" value="Histidine-containing phosphotransfer domain, HPT domain"/>
    <property type="match status" value="1"/>
</dbReference>
<dbReference type="PROSITE" id="PS50110">
    <property type="entry name" value="RESPONSE_REGULATORY"/>
    <property type="match status" value="1"/>
</dbReference>
<dbReference type="Proteomes" id="UP000664277">
    <property type="component" value="Unassembled WGS sequence"/>
</dbReference>
<feature type="domain" description="Response regulatory" evidence="5">
    <location>
        <begin position="267"/>
        <end position="386"/>
    </location>
</feature>
<feature type="modified residue" description="4-aspartylphosphate" evidence="3">
    <location>
        <position position="318"/>
    </location>
</feature>
<dbReference type="Gene3D" id="3.30.450.20">
    <property type="entry name" value="PAS domain"/>
    <property type="match status" value="1"/>
</dbReference>
<evidence type="ECO:0000256" key="4">
    <source>
        <dbReference type="SAM" id="MobiDB-lite"/>
    </source>
</evidence>
<dbReference type="InterPro" id="IPR011006">
    <property type="entry name" value="CheY-like_superfamily"/>
</dbReference>
<evidence type="ECO:0000259" key="6">
    <source>
        <dbReference type="PROSITE" id="PS50894"/>
    </source>
</evidence>
<comment type="caution">
    <text evidence="2">Lacks conserved residue(s) required for the propagation of feature annotation.</text>
</comment>
<dbReference type="Gene3D" id="1.20.120.160">
    <property type="entry name" value="HPT domain"/>
    <property type="match status" value="1"/>
</dbReference>
<sequence>MQGDWDKPLDKLTNELTELRETLRAIEECKDELRPELTRATGEVSTLVQLKNSQNSRTSIDPLYELPRVLSNILENPKIGALVFGAKGERLLLNNRALELLGDFLSTPELGGKGPSKISEAGGDGIFDTRHKRLQEKDLPWNFSQVSNEWKQSECEIILKSGGQERYLRVTVSPLASSQPGRSPGGLIAFLADITDHVKVVNELSQICRETEARLEDFTKGLDELKQLTEKLQASKKSESPQSVASPTAPAKPAEQPKETKLGAGLNVLVVDDVAVNQKLLKLQLDKLGFAVTLANDGREAVDAVSSRKTKFDLVLMDCDMPRLDGYDATREIRSLGGEFSQLPIIAVTAYDREGDRQKCLDAGMSDYITKGSPEKELKRRILEWCEVAAQRAKAEQDKEESLQGSSSIARAILFEEEKIDGPIAEDKLTYKELASIYGEAEAEEIAKLFIGVTSTFIECLELAITSKDLEATNHFAYSIKGPLSSLKLNHLADLSSKIPQSASKSKWKEAKKFYDELVSFYAPIKKELSR</sequence>
<dbReference type="Pfam" id="PF00072">
    <property type="entry name" value="Response_reg"/>
    <property type="match status" value="1"/>
</dbReference>
<proteinExistence type="predicted"/>
<dbReference type="EMBL" id="JAFLCK010000004">
    <property type="protein sequence ID" value="MBN8659627.1"/>
    <property type="molecule type" value="Genomic_DNA"/>
</dbReference>
<evidence type="ECO:0000256" key="3">
    <source>
        <dbReference type="PROSITE-ProRule" id="PRU00169"/>
    </source>
</evidence>
<feature type="region of interest" description="Disordered" evidence="4">
    <location>
        <begin position="232"/>
        <end position="258"/>
    </location>
</feature>
<dbReference type="AlphaFoldDB" id="A0A8J7PKQ3"/>
<dbReference type="PANTHER" id="PTHR45339:SF3">
    <property type="entry name" value="HISTIDINE KINASE"/>
    <property type="match status" value="1"/>
</dbReference>
<name>A0A8J7PKQ3_9BACT</name>
<evidence type="ECO:0000259" key="5">
    <source>
        <dbReference type="PROSITE" id="PS50110"/>
    </source>
</evidence>
<dbReference type="PANTHER" id="PTHR45339">
    <property type="entry name" value="HYBRID SIGNAL TRANSDUCTION HISTIDINE KINASE J"/>
    <property type="match status" value="1"/>
</dbReference>
<dbReference type="Gene3D" id="3.40.50.2300">
    <property type="match status" value="1"/>
</dbReference>
<evidence type="ECO:0000256" key="2">
    <source>
        <dbReference type="PROSITE-ProRule" id="PRU00110"/>
    </source>
</evidence>
<organism evidence="7 8">
    <name type="scientific">Candidatus Obscuribacter phosphatis</name>
    <dbReference type="NCBI Taxonomy" id="1906157"/>
    <lineage>
        <taxon>Bacteria</taxon>
        <taxon>Bacillati</taxon>
        <taxon>Candidatus Melainabacteria</taxon>
        <taxon>Candidatus Obscuribacterales</taxon>
        <taxon>Candidatus Obscuribacteraceae</taxon>
        <taxon>Candidatus Obscuribacter</taxon>
    </lineage>
</organism>